<evidence type="ECO:0000313" key="3">
    <source>
        <dbReference type="Proteomes" id="UP001499974"/>
    </source>
</evidence>
<dbReference type="Gene3D" id="3.10.180.10">
    <property type="entry name" value="2,3-Dihydroxybiphenyl 1,2-Dioxygenase, domain 1"/>
    <property type="match status" value="1"/>
</dbReference>
<name>A0ABP8WS12_9ACTN</name>
<sequence>MATYLNPYLNFRAQAREAMTFYQSVLGGKLDVMTFADQGGMGVPDSEADLVMHSALSVSDSVQLMGADVPSHMDTGGGPSNGSISLSGDDETALSGWFTGLSEGGSITVPLEKAPWGDSFGMFTDKYGVDWMVNISGAAEG</sequence>
<dbReference type="CDD" id="cd06588">
    <property type="entry name" value="PhnB_like"/>
    <property type="match status" value="1"/>
</dbReference>
<reference evidence="3" key="1">
    <citation type="journal article" date="2019" name="Int. J. Syst. Evol. Microbiol.">
        <title>The Global Catalogue of Microorganisms (GCM) 10K type strain sequencing project: providing services to taxonomists for standard genome sequencing and annotation.</title>
        <authorList>
            <consortium name="The Broad Institute Genomics Platform"/>
            <consortium name="The Broad Institute Genome Sequencing Center for Infectious Disease"/>
            <person name="Wu L."/>
            <person name="Ma J."/>
        </authorList>
    </citation>
    <scope>NUCLEOTIDE SEQUENCE [LARGE SCALE GENOMIC DNA]</scope>
    <source>
        <strain evidence="3">JCM 18531</strain>
    </source>
</reference>
<dbReference type="PANTHER" id="PTHR33990">
    <property type="entry name" value="PROTEIN YJDN-RELATED"/>
    <property type="match status" value="1"/>
</dbReference>
<dbReference type="RefSeq" id="WP_345519336.1">
    <property type="nucleotide sequence ID" value="NZ_BAABKM010000002.1"/>
</dbReference>
<proteinExistence type="predicted"/>
<dbReference type="EMBL" id="BAABKM010000002">
    <property type="protein sequence ID" value="GAA4694562.1"/>
    <property type="molecule type" value="Genomic_DNA"/>
</dbReference>
<organism evidence="2 3">
    <name type="scientific">Nocardioides conyzicola</name>
    <dbReference type="NCBI Taxonomy" id="1651781"/>
    <lineage>
        <taxon>Bacteria</taxon>
        <taxon>Bacillati</taxon>
        <taxon>Actinomycetota</taxon>
        <taxon>Actinomycetes</taxon>
        <taxon>Propionibacteriales</taxon>
        <taxon>Nocardioidaceae</taxon>
        <taxon>Nocardioides</taxon>
    </lineage>
</organism>
<evidence type="ECO:0000259" key="1">
    <source>
        <dbReference type="Pfam" id="PF00903"/>
    </source>
</evidence>
<feature type="domain" description="Glyoxalase/fosfomycin resistance/dioxygenase" evidence="1">
    <location>
        <begin position="12"/>
        <end position="133"/>
    </location>
</feature>
<gene>
    <name evidence="2" type="ORF">GCM10023349_07100</name>
</gene>
<dbReference type="Pfam" id="PF00903">
    <property type="entry name" value="Glyoxalase"/>
    <property type="match status" value="1"/>
</dbReference>
<dbReference type="Proteomes" id="UP001499974">
    <property type="component" value="Unassembled WGS sequence"/>
</dbReference>
<keyword evidence="3" id="KW-1185">Reference proteome</keyword>
<evidence type="ECO:0000313" key="2">
    <source>
        <dbReference type="EMBL" id="GAA4694562.1"/>
    </source>
</evidence>
<accession>A0ABP8WS12</accession>
<dbReference type="SUPFAM" id="SSF54593">
    <property type="entry name" value="Glyoxalase/Bleomycin resistance protein/Dihydroxybiphenyl dioxygenase"/>
    <property type="match status" value="1"/>
</dbReference>
<protein>
    <submittedName>
        <fullName evidence="2">VOC family protein</fullName>
    </submittedName>
</protein>
<dbReference type="PANTHER" id="PTHR33990:SF1">
    <property type="entry name" value="PROTEIN YJDN"/>
    <property type="match status" value="1"/>
</dbReference>
<dbReference type="InterPro" id="IPR004360">
    <property type="entry name" value="Glyas_Fos-R_dOase_dom"/>
</dbReference>
<comment type="caution">
    <text evidence="2">The sequence shown here is derived from an EMBL/GenBank/DDBJ whole genome shotgun (WGS) entry which is preliminary data.</text>
</comment>
<dbReference type="InterPro" id="IPR028973">
    <property type="entry name" value="PhnB-like"/>
</dbReference>
<dbReference type="InterPro" id="IPR029068">
    <property type="entry name" value="Glyas_Bleomycin-R_OHBP_Dase"/>
</dbReference>